<evidence type="ECO:0000256" key="7">
    <source>
        <dbReference type="ARBA" id="ARBA00022989"/>
    </source>
</evidence>
<comment type="caution">
    <text evidence="10">Lacks conserved residue(s) required for the propagation of feature annotation.</text>
</comment>
<evidence type="ECO:0000256" key="4">
    <source>
        <dbReference type="ARBA" id="ARBA00022475"/>
    </source>
</evidence>
<feature type="compositionally biased region" description="Low complexity" evidence="11">
    <location>
        <begin position="698"/>
        <end position="712"/>
    </location>
</feature>
<feature type="region of interest" description="Disordered" evidence="11">
    <location>
        <begin position="678"/>
        <end position="732"/>
    </location>
</feature>
<feature type="region of interest" description="Disordered" evidence="11">
    <location>
        <begin position="783"/>
        <end position="828"/>
    </location>
</feature>
<sequence length="828" mass="90687">MSCETAADLKHCYKSQTARSAAARLGRDRQPENQQHAFPAAPPSLSAGDHEMRNYYATQDVPRPSSDQTSYLTPYLGLRARLSQVWINRWTILILLVLIRALLAIGSVNTNLTSAKREALSACTGVENVGSAMASMPYYMSSGVNELTASGIEKAINGLMSMLLLSITVLEEVFVFYINLLTSTYVCLFTFAIGGSLHVAIDVAEDVGDFLNSTAKSVGTELGDAMEDFQKAMNKFTGAIEDVGSFFTGKNVDVPEINLNSSIAKLDTFELPSGYDKGLDKMNDSIPTFAEVHNATNKALRFPFEEVKQLLNESMGRYTMNRSMFHVPPKEKLTFCSDDDGINDFFDGLADVIMLAKKIFLSVLIIAAILACVPMAYREIRRWRLQEERARAIKHINDPMDAVYIVSRPYTADFGVKVSNHFSSTRARTLVRWTVAYATTVPALFVLCLAIAGLLGCLCQFILLQAIRKEVPELTQKVDAFADKVEWSLNNASLAWAVDTNHVINTTNIKINEDIFGWVNTTTGAVNNTLNIFVDGMNDAINDTFGGTILEDPVKEVVNCLITLKIQGIQSALTWVSDHAHVDLPMVRNDTFSLGTMEKVNDTSSGNSSMLAEGDSLDAGDAISRAILFVVRALEKAVRQEAIISTCVLLIWVLIVLIGLIRAGYMLAHADNEPAPADHYPNELKSMPPQSFSATHASRSSFSRRNSSISSRVPTYEQATSATTIDTSDNSANRLNGQSYTLSPRKFQLSDYPGVTSPILSSGFSPSEKVGFVGAQNVEAATRRPTHIRASSHGNFVEGTSPVDKTPTSPQRSNTHLQPQDTFADHAR</sequence>
<dbReference type="Proteomes" id="UP000310687">
    <property type="component" value="Unassembled WGS sequence"/>
</dbReference>
<accession>A0A4S8XH70</accession>
<proteinExistence type="inferred from homology"/>
<feature type="transmembrane region" description="Helical" evidence="10">
    <location>
        <begin position="359"/>
        <end position="377"/>
    </location>
</feature>
<feature type="compositionally biased region" description="Polar residues" evidence="11">
    <location>
        <begin position="806"/>
        <end position="821"/>
    </location>
</feature>
<feature type="compositionally biased region" description="Polar residues" evidence="11">
    <location>
        <begin position="688"/>
        <end position="697"/>
    </location>
</feature>
<feature type="transmembrane region" description="Helical" evidence="10">
    <location>
        <begin position="90"/>
        <end position="108"/>
    </location>
</feature>
<comment type="similarity">
    <text evidence="3 10">Belongs to the PRM1 family.</text>
</comment>
<comment type="caution">
    <text evidence="12">The sequence shown here is derived from an EMBL/GenBank/DDBJ whole genome shotgun (WGS) entry which is preliminary data.</text>
</comment>
<keyword evidence="4 10" id="KW-1003">Cell membrane</keyword>
<comment type="function">
    <text evidence="1 10">Involved in cell fusion during mating by stabilizing the plasma membrane fusion event.</text>
</comment>
<reference evidence="12 13" key="1">
    <citation type="submission" date="2018-10" db="EMBL/GenBank/DDBJ databases">
        <title>Fifty Aureobasidium pullulans genomes reveal a recombining polyextremotolerant generalist.</title>
        <authorList>
            <person name="Gostincar C."/>
            <person name="Turk M."/>
            <person name="Zajc J."/>
            <person name="Gunde-Cimerman N."/>
        </authorList>
    </citation>
    <scope>NUCLEOTIDE SEQUENCE [LARGE SCALE GENOMIC DNA]</scope>
    <source>
        <strain evidence="12 13">EXF-11013</strain>
    </source>
</reference>
<dbReference type="PANTHER" id="PTHR31030">
    <property type="entry name" value="PLASMA MEMBRANE FUSION PROTEIN PRM1"/>
    <property type="match status" value="1"/>
</dbReference>
<evidence type="ECO:0000313" key="12">
    <source>
        <dbReference type="EMBL" id="THW37095.1"/>
    </source>
</evidence>
<evidence type="ECO:0000256" key="6">
    <source>
        <dbReference type="ARBA" id="ARBA00022971"/>
    </source>
</evidence>
<feature type="region of interest" description="Disordered" evidence="11">
    <location>
        <begin position="21"/>
        <end position="49"/>
    </location>
</feature>
<dbReference type="GO" id="GO:0043332">
    <property type="term" value="C:mating projection tip"/>
    <property type="evidence" value="ECO:0007669"/>
    <property type="project" value="UniProtKB-UniRule"/>
</dbReference>
<evidence type="ECO:0000256" key="3">
    <source>
        <dbReference type="ARBA" id="ARBA00010780"/>
    </source>
</evidence>
<evidence type="ECO:0000256" key="11">
    <source>
        <dbReference type="SAM" id="MobiDB-lite"/>
    </source>
</evidence>
<organism evidence="12 13">
    <name type="scientific">Aureobasidium pullulans</name>
    <name type="common">Black yeast</name>
    <name type="synonym">Pullularia pullulans</name>
    <dbReference type="NCBI Taxonomy" id="5580"/>
    <lineage>
        <taxon>Eukaryota</taxon>
        <taxon>Fungi</taxon>
        <taxon>Dikarya</taxon>
        <taxon>Ascomycota</taxon>
        <taxon>Pezizomycotina</taxon>
        <taxon>Dothideomycetes</taxon>
        <taxon>Dothideomycetidae</taxon>
        <taxon>Dothideales</taxon>
        <taxon>Saccotheciaceae</taxon>
        <taxon>Aureobasidium</taxon>
    </lineage>
</organism>
<dbReference type="InterPro" id="IPR026777">
    <property type="entry name" value="PRM1"/>
</dbReference>
<dbReference type="GO" id="GO:0032220">
    <property type="term" value="P:plasma membrane fusion involved in cytogamy"/>
    <property type="evidence" value="ECO:0007669"/>
    <property type="project" value="TreeGrafter"/>
</dbReference>
<dbReference type="PANTHER" id="PTHR31030:SF1">
    <property type="entry name" value="PLASMA MEMBRANE FUSION PROTEIN PRM1"/>
    <property type="match status" value="1"/>
</dbReference>
<evidence type="ECO:0000256" key="10">
    <source>
        <dbReference type="RuleBase" id="RU366035"/>
    </source>
</evidence>
<comment type="subcellular location">
    <subcellularLocation>
        <location evidence="2 10">Cell membrane</location>
        <topology evidence="2 10">Multi-pass membrane protein</topology>
    </subcellularLocation>
</comment>
<feature type="compositionally biased region" description="Polar residues" evidence="11">
    <location>
        <begin position="717"/>
        <end position="732"/>
    </location>
</feature>
<evidence type="ECO:0000256" key="2">
    <source>
        <dbReference type="ARBA" id="ARBA00004651"/>
    </source>
</evidence>
<feature type="transmembrane region" description="Helical" evidence="10">
    <location>
        <begin position="642"/>
        <end position="665"/>
    </location>
</feature>
<evidence type="ECO:0000313" key="13">
    <source>
        <dbReference type="Proteomes" id="UP000310687"/>
    </source>
</evidence>
<evidence type="ECO:0000256" key="9">
    <source>
        <dbReference type="ARBA" id="ARBA00023180"/>
    </source>
</evidence>
<keyword evidence="5 10" id="KW-0812">Transmembrane</keyword>
<protein>
    <recommendedName>
        <fullName evidence="10">Plasma membrane fusion protein PRM1</fullName>
    </recommendedName>
</protein>
<name>A0A4S8XH70_AURPU</name>
<dbReference type="GO" id="GO:0005886">
    <property type="term" value="C:plasma membrane"/>
    <property type="evidence" value="ECO:0007669"/>
    <property type="project" value="UniProtKB-SubCell"/>
</dbReference>
<feature type="transmembrane region" description="Helical" evidence="10">
    <location>
        <begin position="443"/>
        <end position="464"/>
    </location>
</feature>
<evidence type="ECO:0000256" key="8">
    <source>
        <dbReference type="ARBA" id="ARBA00023136"/>
    </source>
</evidence>
<dbReference type="AlphaFoldDB" id="A0A4S8XH70"/>
<gene>
    <name evidence="12" type="ORF">D6D22_07366</name>
</gene>
<evidence type="ECO:0000256" key="1">
    <source>
        <dbReference type="ARBA" id="ARBA00002512"/>
    </source>
</evidence>
<keyword evidence="7 10" id="KW-1133">Transmembrane helix</keyword>
<keyword evidence="8 10" id="KW-0472">Membrane</keyword>
<keyword evidence="6 10" id="KW-0184">Conjugation</keyword>
<keyword evidence="9" id="KW-0325">Glycoprotein</keyword>
<dbReference type="EMBL" id="QZAL01000125">
    <property type="protein sequence ID" value="THW37095.1"/>
    <property type="molecule type" value="Genomic_DNA"/>
</dbReference>
<evidence type="ECO:0000256" key="5">
    <source>
        <dbReference type="ARBA" id="ARBA00022692"/>
    </source>
</evidence>